<keyword evidence="2" id="KW-1185">Reference proteome</keyword>
<name>A0ABS2WND3_9BACL</name>
<evidence type="ECO:0000313" key="1">
    <source>
        <dbReference type="EMBL" id="MBN2910988.1"/>
    </source>
</evidence>
<comment type="caution">
    <text evidence="1">The sequence shown here is derived from an EMBL/GenBank/DDBJ whole genome shotgun (WGS) entry which is preliminary data.</text>
</comment>
<dbReference type="RefSeq" id="WP_205497418.1">
    <property type="nucleotide sequence ID" value="NZ_JAFHAP010000020.1"/>
</dbReference>
<protein>
    <submittedName>
        <fullName evidence="1">Uncharacterized protein</fullName>
    </submittedName>
</protein>
<accession>A0ABS2WND3</accession>
<sequence length="154" mass="18249">MDRNTRMLVKQAIDEEQEATIQKFRTLIQYPFHPDAKFVLLEVRGHGGDFGVSTTQMDGWEDQLMHNAYGELDNDLPIFIFNVYSKLDKDRREIREDEELVEEIDEFAKEYFVSFFQRCFNAADGKKSPIPIYLFYPNSGDVYDLKQEKWIEMV</sequence>
<proteinExistence type="predicted"/>
<evidence type="ECO:0000313" key="2">
    <source>
        <dbReference type="Proteomes" id="UP001177120"/>
    </source>
</evidence>
<dbReference type="EMBL" id="JAFHAP010000020">
    <property type="protein sequence ID" value="MBN2910988.1"/>
    <property type="molecule type" value="Genomic_DNA"/>
</dbReference>
<dbReference type="Proteomes" id="UP001177120">
    <property type="component" value="Unassembled WGS sequence"/>
</dbReference>
<gene>
    <name evidence="1" type="ORF">JQC72_15960</name>
</gene>
<reference evidence="1" key="1">
    <citation type="journal article" date="2024" name="Int. J. Syst. Evol. Microbiol.">
        <title>Polycladomyces zharkentensis sp. nov., a novel thermophilic cellulose- and starch-degrading member of the Bacillota from a geothermal aquifer in Kazakhstan.</title>
        <authorList>
            <person name="Mashzhan A."/>
            <person name="Kistaubayeva A."/>
            <person name="Javier-Lopez R."/>
            <person name="Bissenova U."/>
            <person name="Bissenbay A."/>
            <person name="Birkeland N.K."/>
        </authorList>
    </citation>
    <scope>NUCLEOTIDE SEQUENCE</scope>
    <source>
        <strain evidence="1">ZKZ2T</strain>
    </source>
</reference>
<organism evidence="1 2">
    <name type="scientific">Polycladomyces zharkentensis</name>
    <dbReference type="NCBI Taxonomy" id="2807616"/>
    <lineage>
        <taxon>Bacteria</taxon>
        <taxon>Bacillati</taxon>
        <taxon>Bacillota</taxon>
        <taxon>Bacilli</taxon>
        <taxon>Bacillales</taxon>
        <taxon>Thermoactinomycetaceae</taxon>
        <taxon>Polycladomyces</taxon>
    </lineage>
</organism>